<dbReference type="Gene3D" id="3.30.930.10">
    <property type="entry name" value="Bira Bifunctional Protein, Domain 2"/>
    <property type="match status" value="1"/>
</dbReference>
<dbReference type="PIRSF" id="PIRSF001549">
    <property type="entry name" value="His-tRNA_synth"/>
    <property type="match status" value="1"/>
</dbReference>
<comment type="similarity">
    <text evidence="1">Belongs to the class-II aminoacyl-tRNA synthetase family.</text>
</comment>
<dbReference type="InterPro" id="IPR045864">
    <property type="entry name" value="aa-tRNA-synth_II/BPL/LPL"/>
</dbReference>
<keyword evidence="5" id="KW-0648">Protein biosynthesis</keyword>
<evidence type="ECO:0000256" key="3">
    <source>
        <dbReference type="ARBA" id="ARBA00022741"/>
    </source>
</evidence>
<keyword evidence="3" id="KW-0547">Nucleotide-binding</keyword>
<dbReference type="NCBIfam" id="TIGR00442">
    <property type="entry name" value="hisS"/>
    <property type="match status" value="1"/>
</dbReference>
<comment type="catalytic activity">
    <reaction evidence="6">
        <text>tRNA(His) + L-histidine + ATP = L-histidyl-tRNA(His) + AMP + diphosphate + H(+)</text>
        <dbReference type="Rhea" id="RHEA:17313"/>
        <dbReference type="Rhea" id="RHEA-COMP:9665"/>
        <dbReference type="Rhea" id="RHEA-COMP:9689"/>
        <dbReference type="ChEBI" id="CHEBI:15378"/>
        <dbReference type="ChEBI" id="CHEBI:30616"/>
        <dbReference type="ChEBI" id="CHEBI:33019"/>
        <dbReference type="ChEBI" id="CHEBI:57595"/>
        <dbReference type="ChEBI" id="CHEBI:78442"/>
        <dbReference type="ChEBI" id="CHEBI:78527"/>
        <dbReference type="ChEBI" id="CHEBI:456215"/>
        <dbReference type="EC" id="6.1.1.21"/>
    </reaction>
</comment>
<dbReference type="PROSITE" id="PS50862">
    <property type="entry name" value="AA_TRNA_LIGASE_II"/>
    <property type="match status" value="1"/>
</dbReference>
<evidence type="ECO:0000256" key="6">
    <source>
        <dbReference type="ARBA" id="ARBA00047639"/>
    </source>
</evidence>
<evidence type="ECO:0000256" key="1">
    <source>
        <dbReference type="ARBA" id="ARBA00008226"/>
    </source>
</evidence>
<protein>
    <recommendedName>
        <fullName evidence="2 7">Histidine--tRNA ligase</fullName>
        <ecNumber evidence="2 7">6.1.1.21</ecNumber>
    </recommendedName>
</protein>
<dbReference type="InterPro" id="IPR041715">
    <property type="entry name" value="HisRS-like_core"/>
</dbReference>
<keyword evidence="9" id="KW-0436">Ligase</keyword>
<dbReference type="GO" id="GO:0004821">
    <property type="term" value="F:histidine-tRNA ligase activity"/>
    <property type="evidence" value="ECO:0007669"/>
    <property type="project" value="UniProtKB-EC"/>
</dbReference>
<gene>
    <name evidence="9" type="primary">hisS</name>
    <name evidence="9" type="ORF">WMO37_00390</name>
</gene>
<dbReference type="EMBL" id="JBBMFS010000001">
    <property type="protein sequence ID" value="MEQ2553477.1"/>
    <property type="molecule type" value="Genomic_DNA"/>
</dbReference>
<reference evidence="9" key="1">
    <citation type="submission" date="2024-03" db="EMBL/GenBank/DDBJ databases">
        <title>Human intestinal bacterial collection.</title>
        <authorList>
            <person name="Pauvert C."/>
            <person name="Hitch T.C.A."/>
            <person name="Clavel T."/>
        </authorList>
    </citation>
    <scope>NUCLEOTIDE SEQUENCE [LARGE SCALE GENOMIC DNA]</scope>
    <source>
        <strain evidence="9">CLA-AA-H89B</strain>
    </source>
</reference>
<evidence type="ECO:0000313" key="10">
    <source>
        <dbReference type="Proteomes" id="UP001546774"/>
    </source>
</evidence>
<evidence type="ECO:0000256" key="7">
    <source>
        <dbReference type="NCBIfam" id="TIGR00442"/>
    </source>
</evidence>
<dbReference type="Pfam" id="PF13393">
    <property type="entry name" value="tRNA-synt_His"/>
    <property type="match status" value="1"/>
</dbReference>
<evidence type="ECO:0000256" key="4">
    <source>
        <dbReference type="ARBA" id="ARBA00022840"/>
    </source>
</evidence>
<accession>A0ABV1H2Q0</accession>
<comment type="caution">
    <text evidence="9">The sequence shown here is derived from an EMBL/GenBank/DDBJ whole genome shotgun (WGS) entry which is preliminary data.</text>
</comment>
<keyword evidence="10" id="KW-1185">Reference proteome</keyword>
<evidence type="ECO:0000259" key="8">
    <source>
        <dbReference type="PROSITE" id="PS50862"/>
    </source>
</evidence>
<sequence length="417" mass="46814">MKVTPVKGTNDYLPKEVEIRDYLQQKILEVYLANGFEHIITPVIEDIENLDKSDGGENLNLIFKIMKRGDKLDKALASGVTSENENVLADMGLRYDLTLPLSRYYANNKDKLTLPMKCIQMDRVYRAERPQKGRLREFIQCDIDIIGSESNDSEIELILTTTKALQAIGMKNFKVKLNDRRLLRAVLMQMGFAENELDSVCITFDKLDKIGMDGVEAELTEKGFAKEAITKFTQFLEKNDFSLDSLKDMLEDKEPAESLEKIMTTVKALSAGAYDVVFDLSLVRGQGYYTGTVFEVESIDFKGAIAGGGRYDNLIGKFLNQSIPAVGFSIGFERIFSILMQNGIEIPDGSKKIAVLYEDGHLTEAVKTAEKLRSEGMIASLYIKPKKTGKFLSKLEERGYAGFYNVEQAEEVSYFGA</sequence>
<dbReference type="PANTHER" id="PTHR11476">
    <property type="entry name" value="HISTIDYL-TRNA SYNTHETASE"/>
    <property type="match status" value="1"/>
</dbReference>
<evidence type="ECO:0000256" key="2">
    <source>
        <dbReference type="ARBA" id="ARBA00012815"/>
    </source>
</evidence>
<evidence type="ECO:0000256" key="5">
    <source>
        <dbReference type="ARBA" id="ARBA00022917"/>
    </source>
</evidence>
<dbReference type="InterPro" id="IPR004516">
    <property type="entry name" value="HisRS/HisZ"/>
</dbReference>
<dbReference type="Proteomes" id="UP001546774">
    <property type="component" value="Unassembled WGS sequence"/>
</dbReference>
<dbReference type="InterPro" id="IPR015807">
    <property type="entry name" value="His-tRNA-ligase"/>
</dbReference>
<evidence type="ECO:0000313" key="9">
    <source>
        <dbReference type="EMBL" id="MEQ2553477.1"/>
    </source>
</evidence>
<organism evidence="9 10">
    <name type="scientific">Lachnospira intestinalis</name>
    <dbReference type="NCBI Taxonomy" id="3133158"/>
    <lineage>
        <taxon>Bacteria</taxon>
        <taxon>Bacillati</taxon>
        <taxon>Bacillota</taxon>
        <taxon>Clostridia</taxon>
        <taxon>Lachnospirales</taxon>
        <taxon>Lachnospiraceae</taxon>
        <taxon>Lachnospira</taxon>
    </lineage>
</organism>
<keyword evidence="4" id="KW-0067">ATP-binding</keyword>
<feature type="domain" description="Aminoacyl-transfer RNA synthetases class-II family profile" evidence="8">
    <location>
        <begin position="1"/>
        <end position="347"/>
    </location>
</feature>
<dbReference type="InterPro" id="IPR006195">
    <property type="entry name" value="aa-tRNA-synth_II"/>
</dbReference>
<dbReference type="PANTHER" id="PTHR11476:SF7">
    <property type="entry name" value="HISTIDINE--TRNA LIGASE"/>
    <property type="match status" value="1"/>
</dbReference>
<dbReference type="SUPFAM" id="SSF55681">
    <property type="entry name" value="Class II aaRS and biotin synthetases"/>
    <property type="match status" value="1"/>
</dbReference>
<name>A0ABV1H2Q0_9FIRM</name>
<dbReference type="EC" id="6.1.1.21" evidence="2 7"/>
<proteinExistence type="inferred from homology"/>
<dbReference type="CDD" id="cd00773">
    <property type="entry name" value="HisRS-like_core"/>
    <property type="match status" value="1"/>
</dbReference>